<dbReference type="GO" id="GO:0008270">
    <property type="term" value="F:zinc ion binding"/>
    <property type="evidence" value="ECO:0007669"/>
    <property type="project" value="InterPro"/>
</dbReference>
<proteinExistence type="predicted"/>
<dbReference type="NCBIfam" id="TIGR00167">
    <property type="entry name" value="cbbA"/>
    <property type="match status" value="1"/>
</dbReference>
<gene>
    <name evidence="1" type="ORF">J4215_02995</name>
</gene>
<dbReference type="GO" id="GO:0016832">
    <property type="term" value="F:aldehyde-lyase activity"/>
    <property type="evidence" value="ECO:0007669"/>
    <property type="project" value="InterPro"/>
</dbReference>
<dbReference type="PANTHER" id="PTHR30304">
    <property type="entry name" value="D-TAGATOSE-1,6-BISPHOSPHATE ALDOLASE"/>
    <property type="match status" value="1"/>
</dbReference>
<reference evidence="1" key="2">
    <citation type="submission" date="2021-05" db="EMBL/GenBank/DDBJ databases">
        <title>Protein family content uncovers lineage relationships and bacterial pathway maintenance mechanisms in DPANN archaea.</title>
        <authorList>
            <person name="Castelle C.J."/>
            <person name="Meheust R."/>
            <person name="Jaffe A.L."/>
            <person name="Seitz K."/>
            <person name="Gong X."/>
            <person name="Baker B.J."/>
            <person name="Banfield J.F."/>
        </authorList>
    </citation>
    <scope>NUCLEOTIDE SEQUENCE</scope>
    <source>
        <strain evidence="1">RIFCSPLOWO2_01_FULL_AR10_48_17</strain>
    </source>
</reference>
<dbReference type="InterPro" id="IPR000771">
    <property type="entry name" value="FBA_II"/>
</dbReference>
<dbReference type="Gene3D" id="3.20.20.70">
    <property type="entry name" value="Aldolase class I"/>
    <property type="match status" value="1"/>
</dbReference>
<evidence type="ECO:0000313" key="1">
    <source>
        <dbReference type="EMBL" id="MBS3061524.1"/>
    </source>
</evidence>
<organism evidence="1 2">
    <name type="scientific">Candidatus Iainarchaeum sp</name>
    <dbReference type="NCBI Taxonomy" id="3101447"/>
    <lineage>
        <taxon>Archaea</taxon>
        <taxon>Candidatus Iainarchaeota</taxon>
        <taxon>Candidatus Iainarchaeia</taxon>
        <taxon>Candidatus Iainarchaeales</taxon>
        <taxon>Candidatus Iainarchaeaceae</taxon>
        <taxon>Candidatus Iainarchaeum</taxon>
    </lineage>
</organism>
<dbReference type="AlphaFoldDB" id="A0A8T4L4S8"/>
<dbReference type="Proteomes" id="UP000675968">
    <property type="component" value="Unassembled WGS sequence"/>
</dbReference>
<reference evidence="1" key="1">
    <citation type="submission" date="2021-03" db="EMBL/GenBank/DDBJ databases">
        <authorList>
            <person name="Jaffe A."/>
        </authorList>
    </citation>
    <scope>NUCLEOTIDE SEQUENCE</scope>
    <source>
        <strain evidence="1">RIFCSPLOWO2_01_FULL_AR10_48_17</strain>
    </source>
</reference>
<dbReference type="EMBL" id="JAGVWC010000010">
    <property type="protein sequence ID" value="MBS3061524.1"/>
    <property type="molecule type" value="Genomic_DNA"/>
</dbReference>
<protein>
    <submittedName>
        <fullName evidence="1">Class II fructose-bisphosphate aldolase family protein</fullName>
    </submittedName>
</protein>
<accession>A0A8T4L4S8</accession>
<name>A0A8T4L4S8_9ARCH</name>
<dbReference type="Pfam" id="PF01116">
    <property type="entry name" value="F_bP_aldolase"/>
    <property type="match status" value="1"/>
</dbReference>
<dbReference type="PANTHER" id="PTHR30304:SF0">
    <property type="entry name" value="D-TAGATOSE-1,6-BISPHOSPHATE ALDOLASE SUBUNIT GATY-RELATED"/>
    <property type="match status" value="1"/>
</dbReference>
<dbReference type="PIRSF" id="PIRSF001359">
    <property type="entry name" value="F_bP_aldolase_II"/>
    <property type="match status" value="1"/>
</dbReference>
<comment type="caution">
    <text evidence="1">The sequence shown here is derived from an EMBL/GenBank/DDBJ whole genome shotgun (WGS) entry which is preliminary data.</text>
</comment>
<dbReference type="InterPro" id="IPR013785">
    <property type="entry name" value="Aldolase_TIM"/>
</dbReference>
<dbReference type="CDD" id="cd00947">
    <property type="entry name" value="TBP_aldolase_IIB"/>
    <property type="match status" value="1"/>
</dbReference>
<sequence>MAGKRLVNAAFKQRFAIGAFNTVNLEVNQAIIETAKEENAPCWVQTSEKTISYAKIPNLVSMTRIIANENKIPVVLHLDHGHSVTQAKVCIDAGYSSVMIDTSLEEYETNLKLTRQVVTYARSRGVSVEAELGVLSRQSDMYTDPDQAVEFVEKTGIDYLAVAVGTKHGAFKLKGREKIDLKRLKTIHEKVPVPLVLHGASSVNPKTVKTANKYGAALTGLKGIPEETIRKAIKLGIAKINIDTDLRLAFTTGLRQFLAENPNEFGTREALLFAKEKVKEELRHKIKLFGMKNKAHNP</sequence>
<evidence type="ECO:0000313" key="2">
    <source>
        <dbReference type="Proteomes" id="UP000675968"/>
    </source>
</evidence>
<dbReference type="GO" id="GO:0005975">
    <property type="term" value="P:carbohydrate metabolic process"/>
    <property type="evidence" value="ECO:0007669"/>
    <property type="project" value="InterPro"/>
</dbReference>
<dbReference type="SUPFAM" id="SSF51569">
    <property type="entry name" value="Aldolase"/>
    <property type="match status" value="1"/>
</dbReference>
<dbReference type="InterPro" id="IPR050246">
    <property type="entry name" value="Class_II_FBP_aldolase"/>
</dbReference>